<dbReference type="GO" id="GO:0016226">
    <property type="term" value="P:iron-sulfur cluster assembly"/>
    <property type="evidence" value="ECO:0007669"/>
    <property type="project" value="TreeGrafter"/>
</dbReference>
<dbReference type="Gene3D" id="3.30.1360.120">
    <property type="entry name" value="Probable tRNA modification gtpase trme, domain 1"/>
    <property type="match status" value="1"/>
</dbReference>
<protein>
    <submittedName>
        <fullName evidence="5">Folate-binding protein</fullName>
    </submittedName>
</protein>
<gene>
    <name evidence="5" type="ORF">D0Y96_18650</name>
</gene>
<dbReference type="InterPro" id="IPR027266">
    <property type="entry name" value="TrmE/GcvT-like"/>
</dbReference>
<dbReference type="SUPFAM" id="SSF103025">
    <property type="entry name" value="Folate-binding domain"/>
    <property type="match status" value="1"/>
</dbReference>
<name>A0A372IJX1_9BACT</name>
<evidence type="ECO:0000256" key="1">
    <source>
        <dbReference type="ARBA" id="ARBA00022946"/>
    </source>
</evidence>
<reference evidence="5 6" key="1">
    <citation type="submission" date="2018-08" db="EMBL/GenBank/DDBJ databases">
        <title>Acidipila sp. 4G-K13, an acidobacterium isolated from forest soil.</title>
        <authorList>
            <person name="Gao Z.-H."/>
            <person name="Qiu L.-H."/>
        </authorList>
    </citation>
    <scope>NUCLEOTIDE SEQUENCE [LARGE SCALE GENOMIC DNA]</scope>
    <source>
        <strain evidence="5 6">4G-K13</strain>
    </source>
</reference>
<feature type="binding site" evidence="2">
    <location>
        <position position="204"/>
    </location>
    <ligand>
        <name>substrate</name>
    </ligand>
</feature>
<feature type="region of interest" description="Disordered" evidence="3">
    <location>
        <begin position="350"/>
        <end position="369"/>
    </location>
</feature>
<dbReference type="OrthoDB" id="9796287at2"/>
<dbReference type="RefSeq" id="WP_117303024.1">
    <property type="nucleotide sequence ID" value="NZ_QVQT02000007.1"/>
</dbReference>
<organism evidence="5 6">
    <name type="scientific">Paracidobacterium acidisoli</name>
    <dbReference type="NCBI Taxonomy" id="2303751"/>
    <lineage>
        <taxon>Bacteria</taxon>
        <taxon>Pseudomonadati</taxon>
        <taxon>Acidobacteriota</taxon>
        <taxon>Terriglobia</taxon>
        <taxon>Terriglobales</taxon>
        <taxon>Acidobacteriaceae</taxon>
        <taxon>Paracidobacterium</taxon>
    </lineage>
</organism>
<comment type="caution">
    <text evidence="5">The sequence shown here is derived from an EMBL/GenBank/DDBJ whole genome shotgun (WGS) entry which is preliminary data.</text>
</comment>
<proteinExistence type="predicted"/>
<dbReference type="Pfam" id="PF01571">
    <property type="entry name" value="GCV_T"/>
    <property type="match status" value="1"/>
</dbReference>
<evidence type="ECO:0000313" key="5">
    <source>
        <dbReference type="EMBL" id="RFU15155.1"/>
    </source>
</evidence>
<dbReference type="InterPro" id="IPR006222">
    <property type="entry name" value="GCVT_N"/>
</dbReference>
<accession>A0A372IJX1</accession>
<evidence type="ECO:0000259" key="4">
    <source>
        <dbReference type="Pfam" id="PF01571"/>
    </source>
</evidence>
<sequence>MSTTPHLAETAFFSTPLSAQLSSRHPELAQRPYRGSLSPSGFSTQEAELQALLASSGLFDLGCRAFLRVTGDDRLRWLNGMVTNTVQGLADGQMNDSFFLNAQGRILGDAVIYRSADHLLIETDRSQSERLLAHLDHFIIMDDVELQSLDASASVLGIAGPHAASVLMKAGATVPEPMHFLFTSIHGVPVTLAQVYSPGVPRFEIQAPADKILNLWTDLTGDGAVPSGIDALEALRVLEALPLYGTDISDRYLAQETNQNQVLHFSKGCYLGQEIVERIRSRATVHRGLRQFELHGDVPQLAPGQSLPLTAGETAIGELTSVTRITLPGFTHILALGVVRSEAVERGQEISYPGGTATPLTSPPTFTGI</sequence>
<dbReference type="NCBIfam" id="TIGR03317">
    <property type="entry name" value="ygfZ_signature"/>
    <property type="match status" value="1"/>
</dbReference>
<evidence type="ECO:0000256" key="3">
    <source>
        <dbReference type="SAM" id="MobiDB-lite"/>
    </source>
</evidence>
<feature type="compositionally biased region" description="Polar residues" evidence="3">
    <location>
        <begin position="358"/>
        <end position="369"/>
    </location>
</feature>
<evidence type="ECO:0000313" key="6">
    <source>
        <dbReference type="Proteomes" id="UP000264702"/>
    </source>
</evidence>
<dbReference type="AlphaFoldDB" id="A0A372IJX1"/>
<dbReference type="InterPro" id="IPR017703">
    <property type="entry name" value="YgfZ/GCV_T_CS"/>
</dbReference>
<dbReference type="PANTHER" id="PTHR22602:SF0">
    <property type="entry name" value="TRANSFERASE CAF17, MITOCHONDRIAL-RELATED"/>
    <property type="match status" value="1"/>
</dbReference>
<dbReference type="EMBL" id="QVQT01000007">
    <property type="protein sequence ID" value="RFU15155.1"/>
    <property type="molecule type" value="Genomic_DNA"/>
</dbReference>
<dbReference type="Proteomes" id="UP000264702">
    <property type="component" value="Unassembled WGS sequence"/>
</dbReference>
<dbReference type="PIRSF" id="PIRSF006487">
    <property type="entry name" value="GcvT"/>
    <property type="match status" value="1"/>
</dbReference>
<feature type="domain" description="GCVT N-terminal" evidence="4">
    <location>
        <begin position="42"/>
        <end position="266"/>
    </location>
</feature>
<dbReference type="PANTHER" id="PTHR22602">
    <property type="entry name" value="TRANSFERASE CAF17, MITOCHONDRIAL-RELATED"/>
    <property type="match status" value="1"/>
</dbReference>
<keyword evidence="6" id="KW-1185">Reference proteome</keyword>
<keyword evidence="1" id="KW-0809">Transit peptide</keyword>
<dbReference type="InterPro" id="IPR045179">
    <property type="entry name" value="YgfZ/GcvT"/>
</dbReference>
<evidence type="ECO:0000256" key="2">
    <source>
        <dbReference type="PIRSR" id="PIRSR006487-1"/>
    </source>
</evidence>